<dbReference type="InterPro" id="IPR026349">
    <property type="entry name" value="CHP04255"/>
</dbReference>
<keyword evidence="2" id="KW-1185">Reference proteome</keyword>
<name>A0ABW4LET8_9MICO</name>
<evidence type="ECO:0000313" key="1">
    <source>
        <dbReference type="EMBL" id="MFD1720927.1"/>
    </source>
</evidence>
<protein>
    <submittedName>
        <fullName evidence="1">TIGR04255 family protein</fullName>
    </submittedName>
</protein>
<sequence>MTEWYNRDAQPQFERPPVAEAALSLEYPPVPSLGSYQLSRLQAKWEQDYSHIQDVPAVPPSQLVQLQLEPSFQFQLNASQPVRIWAVNPSNGMLIQTQADRLVLNWRDEGVGRKYPGYDALRTEYVRLWGLLVEFLTEFNLPVPAPVFGEYTYVNFVPLEPSDTMADVVSIVRAPAPERALPGRELLTRFQFVRDIEKSDEHPMAAQVVVTGEPQGGGDARRVLLNVDTRAIFDGTQTDVFEGLDVAHALSSFTFDRIIADKKREAWGQESGSAK</sequence>
<comment type="caution">
    <text evidence="1">The sequence shown here is derived from an EMBL/GenBank/DDBJ whole genome shotgun (WGS) entry which is preliminary data.</text>
</comment>
<organism evidence="1 2">
    <name type="scientific">Amnibacterium endophyticum</name>
    <dbReference type="NCBI Taxonomy" id="2109337"/>
    <lineage>
        <taxon>Bacteria</taxon>
        <taxon>Bacillati</taxon>
        <taxon>Actinomycetota</taxon>
        <taxon>Actinomycetes</taxon>
        <taxon>Micrococcales</taxon>
        <taxon>Microbacteriaceae</taxon>
        <taxon>Amnibacterium</taxon>
    </lineage>
</organism>
<evidence type="ECO:0000313" key="2">
    <source>
        <dbReference type="Proteomes" id="UP001597347"/>
    </source>
</evidence>
<proteinExistence type="predicted"/>
<accession>A0ABW4LET8</accession>
<dbReference type="RefSeq" id="WP_377932695.1">
    <property type="nucleotide sequence ID" value="NZ_JBHUEA010000005.1"/>
</dbReference>
<gene>
    <name evidence="1" type="ORF">ACFSBI_05140</name>
</gene>
<dbReference type="NCBIfam" id="TIGR04255">
    <property type="entry name" value="sporadTIGR04255"/>
    <property type="match status" value="1"/>
</dbReference>
<dbReference type="Proteomes" id="UP001597347">
    <property type="component" value="Unassembled WGS sequence"/>
</dbReference>
<dbReference type="EMBL" id="JBHUEA010000005">
    <property type="protein sequence ID" value="MFD1720927.1"/>
    <property type="molecule type" value="Genomic_DNA"/>
</dbReference>
<reference evidence="2" key="1">
    <citation type="journal article" date="2019" name="Int. J. Syst. Evol. Microbiol.">
        <title>The Global Catalogue of Microorganisms (GCM) 10K type strain sequencing project: providing services to taxonomists for standard genome sequencing and annotation.</title>
        <authorList>
            <consortium name="The Broad Institute Genomics Platform"/>
            <consortium name="The Broad Institute Genome Sequencing Center for Infectious Disease"/>
            <person name="Wu L."/>
            <person name="Ma J."/>
        </authorList>
    </citation>
    <scope>NUCLEOTIDE SEQUENCE [LARGE SCALE GENOMIC DNA]</scope>
    <source>
        <strain evidence="2">CGMCC 1.12471</strain>
    </source>
</reference>